<protein>
    <recommendedName>
        <fullName evidence="2">Nicotinate-nucleotide adenylyltransferase</fullName>
    </recommendedName>
</protein>
<feature type="non-terminal residue" evidence="1">
    <location>
        <position position="436"/>
    </location>
</feature>
<organism evidence="1">
    <name type="scientific">marine metagenome</name>
    <dbReference type="NCBI Taxonomy" id="408172"/>
    <lineage>
        <taxon>unclassified sequences</taxon>
        <taxon>metagenomes</taxon>
        <taxon>ecological metagenomes</taxon>
    </lineage>
</organism>
<dbReference type="AlphaFoldDB" id="A0A382IDZ5"/>
<dbReference type="GO" id="GO:0000309">
    <property type="term" value="F:nicotinamide-nucleotide adenylyltransferase activity"/>
    <property type="evidence" value="ECO:0007669"/>
    <property type="project" value="TreeGrafter"/>
</dbReference>
<dbReference type="PANTHER" id="PTHR31285">
    <property type="entry name" value="NICOTINAMIDE MONONUCLEOTIDE ADENYLYLTRANSFERASE"/>
    <property type="match status" value="1"/>
</dbReference>
<proteinExistence type="predicted"/>
<dbReference type="GO" id="GO:0016887">
    <property type="term" value="F:ATP hydrolysis activity"/>
    <property type="evidence" value="ECO:0007669"/>
    <property type="project" value="TreeGrafter"/>
</dbReference>
<reference evidence="1" key="1">
    <citation type="submission" date="2018-05" db="EMBL/GenBank/DDBJ databases">
        <authorList>
            <person name="Lanie J.A."/>
            <person name="Ng W.-L."/>
            <person name="Kazmierczak K.M."/>
            <person name="Andrzejewski T.M."/>
            <person name="Davidsen T.M."/>
            <person name="Wayne K.J."/>
            <person name="Tettelin H."/>
            <person name="Glass J.I."/>
            <person name="Rusch D."/>
            <person name="Podicherti R."/>
            <person name="Tsui H.-C.T."/>
            <person name="Winkler M.E."/>
        </authorList>
    </citation>
    <scope>NUCLEOTIDE SEQUENCE</scope>
</reference>
<dbReference type="EMBL" id="UINC01066741">
    <property type="protein sequence ID" value="SVB97758.1"/>
    <property type="molecule type" value="Genomic_DNA"/>
</dbReference>
<evidence type="ECO:0008006" key="2">
    <source>
        <dbReference type="Google" id="ProtNLM"/>
    </source>
</evidence>
<dbReference type="GO" id="GO:0005634">
    <property type="term" value="C:nucleus"/>
    <property type="evidence" value="ECO:0007669"/>
    <property type="project" value="TreeGrafter"/>
</dbReference>
<sequence>MQGKENPLSTRQKAITLNLATELYGTFSEIGAGQEVARWFFKVGGASGTIAKTMSAYDMTISDVIYGKTQRYVSQRRLEKMLQREFDLLSKRLTPERGGSTRFFSFANTVKAMGYRIKSDSHGWMGIRFQHRAKAQPSDIIIHMRMLNQENIQQQEALGIIGVNLVYGAMLLFDQPERLIQSLMDTLSANRIEIDMIQFNGPAFRSVDNRLMSLQLVQHGIADATMFKGNGEVVQPSEMLHKRAVLILRGSFRPVTKVPIDMIRCALTRFNMEYNLKGEKPLVVLEMTLQNLNEKGKIDYHDFLDRTALLGTLGYPVLISNYDTHYRLASFLFRHTQKPIGVLMGVSALRKVFDEKYYTHLKGGILESFGRLFKNDLKLFVYPVLEKRKKEPITIDHVEVLPHLEQLFAYLRVNRNILGIEGYARRYLSIFSRDIL</sequence>
<name>A0A382IDZ5_9ZZZZ</name>
<accession>A0A382IDZ5</accession>
<evidence type="ECO:0000313" key="1">
    <source>
        <dbReference type="EMBL" id="SVB97758.1"/>
    </source>
</evidence>
<dbReference type="GO" id="GO:0005737">
    <property type="term" value="C:cytoplasm"/>
    <property type="evidence" value="ECO:0007669"/>
    <property type="project" value="TreeGrafter"/>
</dbReference>
<gene>
    <name evidence="1" type="ORF">METZ01_LOCUS250612</name>
</gene>
<dbReference type="PANTHER" id="PTHR31285:SF0">
    <property type="entry name" value="NICOTINAMIDE MONONUCLEOTIDE ADENYLYLTRANSFERASE"/>
    <property type="match status" value="1"/>
</dbReference>